<dbReference type="GO" id="GO:0005975">
    <property type="term" value="P:carbohydrate metabolic process"/>
    <property type="evidence" value="ECO:0007669"/>
    <property type="project" value="UniProtKB-ARBA"/>
</dbReference>
<dbReference type="Gene3D" id="2.60.40.10">
    <property type="entry name" value="Immunoglobulins"/>
    <property type="match status" value="1"/>
</dbReference>
<dbReference type="InterPro" id="IPR008964">
    <property type="entry name" value="Invasin/intimin_cell_adhesion"/>
</dbReference>
<evidence type="ECO:0000313" key="5">
    <source>
        <dbReference type="Proteomes" id="UP000233565"/>
    </source>
</evidence>
<reference evidence="2 5" key="2">
    <citation type="submission" date="2017-12" db="EMBL/GenBank/DDBJ databases">
        <title>Pharmacopeia of the Arctic Ocean.</title>
        <authorList>
            <person name="Collins E."/>
            <person name="Ducluzeau A.-L."/>
        </authorList>
    </citation>
    <scope>NUCLEOTIDE SEQUENCE [LARGE SCALE GENOMIC DNA]</scope>
    <source>
        <strain evidence="2 5">DSM 23325</strain>
    </source>
</reference>
<sequence length="507" mass="51374">MSETVRPRRDRLVRLAALLLSAGSLVGVAPGAAAAEGVEPATPHRWSGYPIPATGDADGGWIGGYRVGQTSLYVVTPTRSPNRAGFAAPREVDDLVGRSASRAETQRAAWILSKYGDYRDATQAAAVDAAVYHLLAGGKWHLGSPRGARRIRQSGDPASVARFARIMLRQSRSSAGAYTARLVASSADLGGAVAVTLSVVDGHGRPAAGLPVTLAMPGAASLTSVTGDDGRAVGTFAATVRGWQEVTATVRNVPDHRLHVWPPERSGQAAAAEGGARREVVVAAQAPVRAPQTLSLAADPTQLVLGAAARVVATVGGDGTARAAGATLHGPFASAASAHCGGASMGPVTASVSGDGGYGLPAITPGAGGYYLWRVAVDGTATSVPISACGAAVKVRGRAAVTLRAPPTAAVADVVSAQVTVTGLPFGGPVDVTTTLYGPYASAADACTGTHRDVTQRRPGNGTFSSVSFQVDEPGWYAWRATLPDGDLWLGATSPCAVVGTLTQVSN</sequence>
<evidence type="ECO:0000313" key="4">
    <source>
        <dbReference type="Proteomes" id="UP000199113"/>
    </source>
</evidence>
<evidence type="ECO:0000256" key="1">
    <source>
        <dbReference type="SAM" id="SignalP"/>
    </source>
</evidence>
<name>A0A1I0WKU8_9ACTN</name>
<protein>
    <recommendedName>
        <fullName evidence="6">Big-1 domain-containing protein</fullName>
    </recommendedName>
</protein>
<dbReference type="InterPro" id="IPR006311">
    <property type="entry name" value="TAT_signal"/>
</dbReference>
<dbReference type="EMBL" id="PJBV01000035">
    <property type="protein sequence ID" value="PKH37965.1"/>
    <property type="molecule type" value="Genomic_DNA"/>
</dbReference>
<dbReference type="Proteomes" id="UP000199113">
    <property type="component" value="Unassembled WGS sequence"/>
</dbReference>
<dbReference type="OrthoDB" id="3771988at2"/>
<dbReference type="Proteomes" id="UP000233565">
    <property type="component" value="Unassembled WGS sequence"/>
</dbReference>
<feature type="chain" id="PRO_5011749869" description="Big-1 domain-containing protein" evidence="1">
    <location>
        <begin position="35"/>
        <end position="507"/>
    </location>
</feature>
<evidence type="ECO:0000313" key="2">
    <source>
        <dbReference type="EMBL" id="PKH37965.1"/>
    </source>
</evidence>
<evidence type="ECO:0008006" key="6">
    <source>
        <dbReference type="Google" id="ProtNLM"/>
    </source>
</evidence>
<organism evidence="3 4">
    <name type="scientific">Nocardioides alpinus</name>
    <dbReference type="NCBI Taxonomy" id="748909"/>
    <lineage>
        <taxon>Bacteria</taxon>
        <taxon>Bacillati</taxon>
        <taxon>Actinomycetota</taxon>
        <taxon>Actinomycetes</taxon>
        <taxon>Propionibacteriales</taxon>
        <taxon>Nocardioidaceae</taxon>
        <taxon>Nocardioides</taxon>
    </lineage>
</organism>
<feature type="signal peptide" evidence="1">
    <location>
        <begin position="1"/>
        <end position="34"/>
    </location>
</feature>
<dbReference type="RefSeq" id="WP_091195151.1">
    <property type="nucleotide sequence ID" value="NZ_FOKC01000001.1"/>
</dbReference>
<keyword evidence="5" id="KW-1185">Reference proteome</keyword>
<reference evidence="3" key="1">
    <citation type="submission" date="2016-10" db="EMBL/GenBank/DDBJ databases">
        <authorList>
            <person name="de Groot N.N."/>
        </authorList>
    </citation>
    <scope>NUCLEOTIDE SEQUENCE [LARGE SCALE GENOMIC DNA]</scope>
    <source>
        <strain evidence="3">CGMCC 1.10697</strain>
    </source>
</reference>
<gene>
    <name evidence="2" type="ORF">CXG46_21560</name>
    <name evidence="3" type="ORF">SAMN05192575_1011049</name>
</gene>
<dbReference type="InterPro" id="IPR013783">
    <property type="entry name" value="Ig-like_fold"/>
</dbReference>
<keyword evidence="1" id="KW-0732">Signal</keyword>
<dbReference type="SUPFAM" id="SSF49373">
    <property type="entry name" value="Invasin/intimin cell-adhesion fragments"/>
    <property type="match status" value="1"/>
</dbReference>
<accession>A0A1I0WKU8</accession>
<dbReference type="STRING" id="748909.SAMN05192575_1011049"/>
<dbReference type="AlphaFoldDB" id="A0A1I0WKU8"/>
<proteinExistence type="predicted"/>
<dbReference type="PROSITE" id="PS51318">
    <property type="entry name" value="TAT"/>
    <property type="match status" value="1"/>
</dbReference>
<evidence type="ECO:0000313" key="3">
    <source>
        <dbReference type="EMBL" id="SFA88770.1"/>
    </source>
</evidence>
<dbReference type="EMBL" id="FOKC01000001">
    <property type="protein sequence ID" value="SFA88770.1"/>
    <property type="molecule type" value="Genomic_DNA"/>
</dbReference>